<dbReference type="GeneID" id="54568019"/>
<keyword evidence="3" id="KW-1185">Reference proteome</keyword>
<dbReference type="EMBL" id="ML993650">
    <property type="protein sequence ID" value="KAF2158749.1"/>
    <property type="molecule type" value="Genomic_DNA"/>
</dbReference>
<gene>
    <name evidence="2" type="ORF">M409DRAFT_61406</name>
</gene>
<accession>A0A6A6BYZ5</accession>
<evidence type="ECO:0000256" key="1">
    <source>
        <dbReference type="SAM" id="MobiDB-lite"/>
    </source>
</evidence>
<evidence type="ECO:0000313" key="3">
    <source>
        <dbReference type="Proteomes" id="UP000799537"/>
    </source>
</evidence>
<organism evidence="2 3">
    <name type="scientific">Zasmidium cellare ATCC 36951</name>
    <dbReference type="NCBI Taxonomy" id="1080233"/>
    <lineage>
        <taxon>Eukaryota</taxon>
        <taxon>Fungi</taxon>
        <taxon>Dikarya</taxon>
        <taxon>Ascomycota</taxon>
        <taxon>Pezizomycotina</taxon>
        <taxon>Dothideomycetes</taxon>
        <taxon>Dothideomycetidae</taxon>
        <taxon>Mycosphaerellales</taxon>
        <taxon>Mycosphaerellaceae</taxon>
        <taxon>Zasmidium</taxon>
    </lineage>
</organism>
<name>A0A6A6BYZ5_ZASCE</name>
<feature type="region of interest" description="Disordered" evidence="1">
    <location>
        <begin position="117"/>
        <end position="157"/>
    </location>
</feature>
<dbReference type="RefSeq" id="XP_033659638.1">
    <property type="nucleotide sequence ID" value="XM_033814747.1"/>
</dbReference>
<protein>
    <submittedName>
        <fullName evidence="2">Uncharacterized protein</fullName>
    </submittedName>
</protein>
<sequence length="263" mass="29381">MVVTRAPTQSRRCQPLRTLAYGGRGTRTRLTSWRPSNAYGQQLLCRARTRPNSRQSFNSWWTTRRGNLSKAFTLKQYFRVLKMRYKDLTGNDLDREQVIDVNNAFLMIIHVSSGLRPSSMTRTRATRQASDKERRSSDCNAEDDSGEEDGENSSMDDAVSKLLSRSAVVRHTYQEWDPIPGPAKISSLRRGDAKGTTWPDQDDVLTFPVSHLLALALHDSAFAAGINSAADFFKIGFQTATTCCHSRGAAKSSTSLSCEKHPT</sequence>
<proteinExistence type="predicted"/>
<feature type="compositionally biased region" description="Polar residues" evidence="1">
    <location>
        <begin position="117"/>
        <end position="128"/>
    </location>
</feature>
<dbReference type="Proteomes" id="UP000799537">
    <property type="component" value="Unassembled WGS sequence"/>
</dbReference>
<dbReference type="AlphaFoldDB" id="A0A6A6BYZ5"/>
<evidence type="ECO:0000313" key="2">
    <source>
        <dbReference type="EMBL" id="KAF2158749.1"/>
    </source>
</evidence>
<feature type="compositionally biased region" description="Acidic residues" evidence="1">
    <location>
        <begin position="140"/>
        <end position="151"/>
    </location>
</feature>
<reference evidence="2" key="1">
    <citation type="journal article" date="2020" name="Stud. Mycol.">
        <title>101 Dothideomycetes genomes: a test case for predicting lifestyles and emergence of pathogens.</title>
        <authorList>
            <person name="Haridas S."/>
            <person name="Albert R."/>
            <person name="Binder M."/>
            <person name="Bloem J."/>
            <person name="Labutti K."/>
            <person name="Salamov A."/>
            <person name="Andreopoulos B."/>
            <person name="Baker S."/>
            <person name="Barry K."/>
            <person name="Bills G."/>
            <person name="Bluhm B."/>
            <person name="Cannon C."/>
            <person name="Castanera R."/>
            <person name="Culley D."/>
            <person name="Daum C."/>
            <person name="Ezra D."/>
            <person name="Gonzalez J."/>
            <person name="Henrissat B."/>
            <person name="Kuo A."/>
            <person name="Liang C."/>
            <person name="Lipzen A."/>
            <person name="Lutzoni F."/>
            <person name="Magnuson J."/>
            <person name="Mondo S."/>
            <person name="Nolan M."/>
            <person name="Ohm R."/>
            <person name="Pangilinan J."/>
            <person name="Park H.-J."/>
            <person name="Ramirez L."/>
            <person name="Alfaro M."/>
            <person name="Sun H."/>
            <person name="Tritt A."/>
            <person name="Yoshinaga Y."/>
            <person name="Zwiers L.-H."/>
            <person name="Turgeon B."/>
            <person name="Goodwin S."/>
            <person name="Spatafora J."/>
            <person name="Crous P."/>
            <person name="Grigoriev I."/>
        </authorList>
    </citation>
    <scope>NUCLEOTIDE SEQUENCE</scope>
    <source>
        <strain evidence="2">ATCC 36951</strain>
    </source>
</reference>